<dbReference type="Pfam" id="PF00628">
    <property type="entry name" value="PHD"/>
    <property type="match status" value="1"/>
</dbReference>
<dbReference type="HOGENOM" id="CLU_085193_0_0_1"/>
<dbReference type="SUPFAM" id="SSF57903">
    <property type="entry name" value="FYVE/PHD zinc finger"/>
    <property type="match status" value="1"/>
</dbReference>
<dbReference type="Gramene" id="LPERR07G04980.1">
    <property type="protein sequence ID" value="LPERR07G04980.1"/>
    <property type="gene ID" value="LPERR07G04980"/>
</dbReference>
<dbReference type="Gene3D" id="3.30.40.10">
    <property type="entry name" value="Zinc/RING finger domain, C3HC4 (zinc finger)"/>
    <property type="match status" value="1"/>
</dbReference>
<dbReference type="PROSITE" id="PS51038">
    <property type="entry name" value="BAH"/>
    <property type="match status" value="1"/>
</dbReference>
<dbReference type="InterPro" id="IPR001025">
    <property type="entry name" value="BAH_dom"/>
</dbReference>
<feature type="domain" description="BAH" evidence="4">
    <location>
        <begin position="22"/>
        <end position="140"/>
    </location>
</feature>
<dbReference type="InterPro" id="IPR001965">
    <property type="entry name" value="Znf_PHD"/>
</dbReference>
<dbReference type="EnsemblPlants" id="LPERR07G04980.1">
    <property type="protein sequence ID" value="LPERR07G04980.1"/>
    <property type="gene ID" value="LPERR07G04980"/>
</dbReference>
<dbReference type="eggNOG" id="KOG1886">
    <property type="taxonomic scope" value="Eukaryota"/>
</dbReference>
<organism evidence="5 6">
    <name type="scientific">Leersia perrieri</name>
    <dbReference type="NCBI Taxonomy" id="77586"/>
    <lineage>
        <taxon>Eukaryota</taxon>
        <taxon>Viridiplantae</taxon>
        <taxon>Streptophyta</taxon>
        <taxon>Embryophyta</taxon>
        <taxon>Tracheophyta</taxon>
        <taxon>Spermatophyta</taxon>
        <taxon>Magnoliopsida</taxon>
        <taxon>Liliopsida</taxon>
        <taxon>Poales</taxon>
        <taxon>Poaceae</taxon>
        <taxon>BOP clade</taxon>
        <taxon>Oryzoideae</taxon>
        <taxon>Oryzeae</taxon>
        <taxon>Oryzinae</taxon>
        <taxon>Leersia</taxon>
    </lineage>
</organism>
<reference evidence="6" key="2">
    <citation type="submission" date="2013-12" db="EMBL/GenBank/DDBJ databases">
        <authorList>
            <person name="Yu Y."/>
            <person name="Lee S."/>
            <person name="de Baynast K."/>
            <person name="Wissotski M."/>
            <person name="Liu L."/>
            <person name="Talag J."/>
            <person name="Goicoechea J."/>
            <person name="Angelova A."/>
            <person name="Jetty R."/>
            <person name="Kudrna D."/>
            <person name="Golser W."/>
            <person name="Rivera L."/>
            <person name="Zhang J."/>
            <person name="Wing R."/>
        </authorList>
    </citation>
    <scope>NUCLEOTIDE SEQUENCE</scope>
</reference>
<reference evidence="5 6" key="1">
    <citation type="submission" date="2012-08" db="EMBL/GenBank/DDBJ databases">
        <title>Oryza genome evolution.</title>
        <authorList>
            <person name="Wing R.A."/>
        </authorList>
    </citation>
    <scope>NUCLEOTIDE SEQUENCE</scope>
</reference>
<evidence type="ECO:0000256" key="3">
    <source>
        <dbReference type="ARBA" id="ARBA00022833"/>
    </source>
</evidence>
<dbReference type="eggNOG" id="KOG1632">
    <property type="taxonomic scope" value="Eukaryota"/>
</dbReference>
<dbReference type="Pfam" id="PF01426">
    <property type="entry name" value="BAH"/>
    <property type="match status" value="1"/>
</dbReference>
<keyword evidence="1" id="KW-0479">Metal-binding</keyword>
<dbReference type="InterPro" id="IPR011011">
    <property type="entry name" value="Znf_FYVE_PHD"/>
</dbReference>
<dbReference type="GO" id="GO:0003682">
    <property type="term" value="F:chromatin binding"/>
    <property type="evidence" value="ECO:0007669"/>
    <property type="project" value="InterPro"/>
</dbReference>
<evidence type="ECO:0000256" key="1">
    <source>
        <dbReference type="ARBA" id="ARBA00022723"/>
    </source>
</evidence>
<accession>A0A0D9WWD2</accession>
<dbReference type="PANTHER" id="PTHR46364">
    <property type="entry name" value="OS08G0421900 PROTEIN"/>
    <property type="match status" value="1"/>
</dbReference>
<evidence type="ECO:0000256" key="2">
    <source>
        <dbReference type="ARBA" id="ARBA00022771"/>
    </source>
</evidence>
<sequence length="206" mass="23796">MAKTQHSQKRLLGLFTVKGPDRVIKPRDCVLMMALDPSKKPYVARVEEIEVSGAQDTNMKFKVRWYYSPEEAIGGQRPFHGSKEVLLSDHYDDQQSVESIEEKCYVHNFRDYTKLQSVGAEDFFCCFEYKADFVSVMPYNLDDLMVQCEDCSDWFHPSCVNLTLKEAKKLDHFYCESCVAENEKKLQKCNVGTSQYGGKCKLIHML</sequence>
<dbReference type="AlphaFoldDB" id="A0A0D9WWD2"/>
<dbReference type="GO" id="GO:0008270">
    <property type="term" value="F:zinc ion binding"/>
    <property type="evidence" value="ECO:0007669"/>
    <property type="project" value="UniProtKB-KW"/>
</dbReference>
<reference evidence="5" key="3">
    <citation type="submission" date="2015-04" db="UniProtKB">
        <authorList>
            <consortium name="EnsemblPlants"/>
        </authorList>
    </citation>
    <scope>IDENTIFICATION</scope>
</reference>
<keyword evidence="2" id="KW-0863">Zinc-finger</keyword>
<keyword evidence="6" id="KW-1185">Reference proteome</keyword>
<dbReference type="SMART" id="SM00439">
    <property type="entry name" value="BAH"/>
    <property type="match status" value="1"/>
</dbReference>
<dbReference type="SMART" id="SM00249">
    <property type="entry name" value="PHD"/>
    <property type="match status" value="1"/>
</dbReference>
<keyword evidence="3" id="KW-0862">Zinc</keyword>
<name>A0A0D9WWD2_9ORYZ</name>
<evidence type="ECO:0000259" key="4">
    <source>
        <dbReference type="PROSITE" id="PS51038"/>
    </source>
</evidence>
<dbReference type="InterPro" id="IPR019787">
    <property type="entry name" value="Znf_PHD-finger"/>
</dbReference>
<dbReference type="STRING" id="77586.A0A0D9WWD2"/>
<dbReference type="InterPro" id="IPR043151">
    <property type="entry name" value="BAH_sf"/>
</dbReference>
<evidence type="ECO:0000313" key="6">
    <source>
        <dbReference type="Proteomes" id="UP000032180"/>
    </source>
</evidence>
<evidence type="ECO:0000313" key="5">
    <source>
        <dbReference type="EnsemblPlants" id="LPERR07G04980.1"/>
    </source>
</evidence>
<dbReference type="InterPro" id="IPR013083">
    <property type="entry name" value="Znf_RING/FYVE/PHD"/>
</dbReference>
<dbReference type="Proteomes" id="UP000032180">
    <property type="component" value="Chromosome 7"/>
</dbReference>
<dbReference type="Gene3D" id="2.30.30.490">
    <property type="match status" value="1"/>
</dbReference>
<proteinExistence type="predicted"/>
<protein>
    <recommendedName>
        <fullName evidence="4">BAH domain-containing protein</fullName>
    </recommendedName>
</protein>